<dbReference type="InterPro" id="IPR046335">
    <property type="entry name" value="LacI/GalR-like_sensor"/>
</dbReference>
<protein>
    <submittedName>
        <fullName evidence="5">DNA-binding LacI/PurR family transcriptional regulator</fullName>
    </submittedName>
</protein>
<gene>
    <name evidence="5" type="ORF">CLV35_0288</name>
</gene>
<dbReference type="InterPro" id="IPR028082">
    <property type="entry name" value="Peripla_BP_I"/>
</dbReference>
<dbReference type="SUPFAM" id="SSF47413">
    <property type="entry name" value="lambda repressor-like DNA-binding domains"/>
    <property type="match status" value="1"/>
</dbReference>
<dbReference type="InterPro" id="IPR000843">
    <property type="entry name" value="HTH_LacI"/>
</dbReference>
<reference evidence="5 6" key="1">
    <citation type="submission" date="2018-10" db="EMBL/GenBank/DDBJ databases">
        <title>Genomic Encyclopedia of Archaeal and Bacterial Type Strains, Phase II (KMG-II): from individual species to whole genera.</title>
        <authorList>
            <person name="Goeker M."/>
        </authorList>
    </citation>
    <scope>NUCLEOTIDE SEQUENCE [LARGE SCALE GENOMIC DNA]</scope>
    <source>
        <strain evidence="5 6">RP-AC37</strain>
    </source>
</reference>
<keyword evidence="6" id="KW-1185">Reference proteome</keyword>
<keyword evidence="2 5" id="KW-0238">DNA-binding</keyword>
<dbReference type="GO" id="GO:0003700">
    <property type="term" value="F:DNA-binding transcription factor activity"/>
    <property type="evidence" value="ECO:0007669"/>
    <property type="project" value="TreeGrafter"/>
</dbReference>
<evidence type="ECO:0000259" key="4">
    <source>
        <dbReference type="PROSITE" id="PS50932"/>
    </source>
</evidence>
<dbReference type="CDD" id="cd06279">
    <property type="entry name" value="PBP1_LacI-like"/>
    <property type="match status" value="1"/>
</dbReference>
<proteinExistence type="predicted"/>
<keyword evidence="1" id="KW-0805">Transcription regulation</keyword>
<evidence type="ECO:0000256" key="2">
    <source>
        <dbReference type="ARBA" id="ARBA00023125"/>
    </source>
</evidence>
<dbReference type="FunCoup" id="A0A420XUV5">
    <property type="interactions" value="20"/>
</dbReference>
<dbReference type="PROSITE" id="PS50932">
    <property type="entry name" value="HTH_LACI_2"/>
    <property type="match status" value="1"/>
</dbReference>
<organism evidence="5 6">
    <name type="scientific">Motilibacter peucedani</name>
    <dbReference type="NCBI Taxonomy" id="598650"/>
    <lineage>
        <taxon>Bacteria</taxon>
        <taxon>Bacillati</taxon>
        <taxon>Actinomycetota</taxon>
        <taxon>Actinomycetes</taxon>
        <taxon>Motilibacterales</taxon>
        <taxon>Motilibacteraceae</taxon>
        <taxon>Motilibacter</taxon>
    </lineage>
</organism>
<dbReference type="Gene3D" id="3.40.50.2300">
    <property type="match status" value="2"/>
</dbReference>
<dbReference type="GO" id="GO:0000976">
    <property type="term" value="F:transcription cis-regulatory region binding"/>
    <property type="evidence" value="ECO:0007669"/>
    <property type="project" value="TreeGrafter"/>
</dbReference>
<dbReference type="PANTHER" id="PTHR30146">
    <property type="entry name" value="LACI-RELATED TRANSCRIPTIONAL REPRESSOR"/>
    <property type="match status" value="1"/>
</dbReference>
<dbReference type="Proteomes" id="UP000281955">
    <property type="component" value="Unassembled WGS sequence"/>
</dbReference>
<dbReference type="Pfam" id="PF13377">
    <property type="entry name" value="Peripla_BP_3"/>
    <property type="match status" value="1"/>
</dbReference>
<evidence type="ECO:0000256" key="3">
    <source>
        <dbReference type="ARBA" id="ARBA00023163"/>
    </source>
</evidence>
<name>A0A420XUV5_9ACTN</name>
<accession>A0A420XUV5</accession>
<keyword evidence="3" id="KW-0804">Transcription</keyword>
<dbReference type="Gene3D" id="1.10.260.40">
    <property type="entry name" value="lambda repressor-like DNA-binding domains"/>
    <property type="match status" value="1"/>
</dbReference>
<sequence>MDTLGVVSAPRITLDDVASAAGVSRMTVSNSYSRPERVAAETRERVMAAAAELGYGGPSPVARTLRRGSTGVLGLLLNDALPYAFSDPGAGAFLRGLTVEAADADLALQILRATGPTARARVNDAAVDAFVTLALADDDPALLAAVERRVPVVCSGSPALPGVPCVTVDNVGACRRAAEHVVAQGYTRFAVVTWSLGTGVFRDRLQGWRRGLEAAGVDWSEVAVHERAGNNRAHGLQAGHRILDDVVGSEERYAVLAATDVLALGVLQAARERGVDVPARLGVVGFDDVEEAETAGLTTVAQNLFAQGQECARRASGLVTGPTRRHPTRLVVRRSTS</sequence>
<dbReference type="InterPro" id="IPR010982">
    <property type="entry name" value="Lambda_DNA-bd_dom_sf"/>
</dbReference>
<dbReference type="InParanoid" id="A0A420XUV5"/>
<dbReference type="Pfam" id="PF00356">
    <property type="entry name" value="LacI"/>
    <property type="match status" value="1"/>
</dbReference>
<feature type="domain" description="HTH lacI-type" evidence="4">
    <location>
        <begin position="12"/>
        <end position="67"/>
    </location>
</feature>
<evidence type="ECO:0000256" key="1">
    <source>
        <dbReference type="ARBA" id="ARBA00023015"/>
    </source>
</evidence>
<dbReference type="PANTHER" id="PTHR30146:SF138">
    <property type="entry name" value="TRANSCRIPTIONAL REGULATORY PROTEIN"/>
    <property type="match status" value="1"/>
</dbReference>
<dbReference type="EMBL" id="RBWV01000004">
    <property type="protein sequence ID" value="RKS80615.1"/>
    <property type="molecule type" value="Genomic_DNA"/>
</dbReference>
<dbReference type="SUPFAM" id="SSF53822">
    <property type="entry name" value="Periplasmic binding protein-like I"/>
    <property type="match status" value="1"/>
</dbReference>
<dbReference type="CDD" id="cd01392">
    <property type="entry name" value="HTH_LacI"/>
    <property type="match status" value="1"/>
</dbReference>
<dbReference type="AlphaFoldDB" id="A0A420XUV5"/>
<dbReference type="SMART" id="SM00354">
    <property type="entry name" value="HTH_LACI"/>
    <property type="match status" value="1"/>
</dbReference>
<comment type="caution">
    <text evidence="5">The sequence shown here is derived from an EMBL/GenBank/DDBJ whole genome shotgun (WGS) entry which is preliminary data.</text>
</comment>
<evidence type="ECO:0000313" key="5">
    <source>
        <dbReference type="EMBL" id="RKS80615.1"/>
    </source>
</evidence>
<evidence type="ECO:0000313" key="6">
    <source>
        <dbReference type="Proteomes" id="UP000281955"/>
    </source>
</evidence>